<keyword evidence="2" id="KW-1185">Reference proteome</keyword>
<proteinExistence type="predicted"/>
<name>R0D9N3_9FIRM</name>
<organism evidence="1 2">
    <name type="scientific">[Clostridium] clostridioforme 90A6</name>
    <dbReference type="NCBI Taxonomy" id="999406"/>
    <lineage>
        <taxon>Bacteria</taxon>
        <taxon>Bacillati</taxon>
        <taxon>Bacillota</taxon>
        <taxon>Clostridia</taxon>
        <taxon>Lachnospirales</taxon>
        <taxon>Lachnospiraceae</taxon>
        <taxon>Enterocloster</taxon>
    </lineage>
</organism>
<evidence type="ECO:0000313" key="2">
    <source>
        <dbReference type="Proteomes" id="UP000013180"/>
    </source>
</evidence>
<dbReference type="AlphaFoldDB" id="R0D9N3"/>
<gene>
    <name evidence="1" type="ORF">HMPREF1083_01770</name>
</gene>
<protein>
    <submittedName>
        <fullName evidence="1">Uncharacterized protein</fullName>
    </submittedName>
</protein>
<reference evidence="1" key="1">
    <citation type="submission" date="2013-01" db="EMBL/GenBank/DDBJ databases">
        <title>The Genome Sequence of Clostridium clostridioforme 90A6.</title>
        <authorList>
            <consortium name="The Broad Institute Genome Sequencing Platform"/>
            <person name="Earl A."/>
            <person name="Ward D."/>
            <person name="Feldgarden M."/>
            <person name="Gevers D."/>
            <person name="Courvalin P."/>
            <person name="Lambert T."/>
            <person name="Walker B."/>
            <person name="Young S.K."/>
            <person name="Zeng Q."/>
            <person name="Gargeya S."/>
            <person name="Fitzgerald M."/>
            <person name="Haas B."/>
            <person name="Abouelleil A."/>
            <person name="Alvarado L."/>
            <person name="Arachchi H.M."/>
            <person name="Berlin A.M."/>
            <person name="Chapman S.B."/>
            <person name="Dewar J."/>
            <person name="Goldberg J."/>
            <person name="Griggs A."/>
            <person name="Gujja S."/>
            <person name="Hansen M."/>
            <person name="Howarth C."/>
            <person name="Imamovic A."/>
            <person name="Larimer J."/>
            <person name="McCowan C."/>
            <person name="Murphy C."/>
            <person name="Neiman D."/>
            <person name="Pearson M."/>
            <person name="Priest M."/>
            <person name="Roberts A."/>
            <person name="Saif S."/>
            <person name="Shea T."/>
            <person name="Sisk P."/>
            <person name="Sykes S."/>
            <person name="Wortman J."/>
            <person name="Nusbaum C."/>
            <person name="Birren B."/>
        </authorList>
    </citation>
    <scope>NUCLEOTIDE SEQUENCE [LARGE SCALE GENOMIC DNA]</scope>
    <source>
        <strain evidence="1">90A6</strain>
    </source>
</reference>
<sequence length="116" mass="12941">MSRGSGTVVRGTVEYRNTAEPCEDMPRKSLDIRFTDYPVPQKRGLLRPFPAFRRGRVRAEPANGSRDESLVGFGATPQGLKTINICNFQGSLEPVFSAQFFHRLLDTTHIITAAMI</sequence>
<evidence type="ECO:0000313" key="1">
    <source>
        <dbReference type="EMBL" id="ENZ65887.1"/>
    </source>
</evidence>
<dbReference type="EMBL" id="AGYL01000015">
    <property type="protein sequence ID" value="ENZ65887.1"/>
    <property type="molecule type" value="Genomic_DNA"/>
</dbReference>
<comment type="caution">
    <text evidence="1">The sequence shown here is derived from an EMBL/GenBank/DDBJ whole genome shotgun (WGS) entry which is preliminary data.</text>
</comment>
<dbReference type="Proteomes" id="UP000013180">
    <property type="component" value="Unassembled WGS sequence"/>
</dbReference>
<dbReference type="HOGENOM" id="CLU_2141527_0_0_9"/>
<dbReference type="RefSeq" id="WP_002585856.1">
    <property type="nucleotide sequence ID" value="NZ_KB851034.1"/>
</dbReference>
<accession>R0D9N3</accession>